<sequence>MWHHLLEGARYLVEDRTDHWNLEHLQLAKKLNQRQIQWSQFFNFNVIYIPRSQNQQADTLSRKPEYEQSDDESHTATALPPASFALAQVPGDFLWELHEQGAYSQHQRQELPEWAGHTPCHWTLYQDVLLFWDRYPGINSWKERMAQRSPIFSTLGPTERRIRNIPLHSQALTAIPLGSARLVDQLEDRILSHEKTTAALVEHAFRIKEDIVCTLHRMQNKGGGDRLARQLLEEHIRNITAIVRQLNRDIEALQEQIRVRDNLNYGTNSTLKSLEMRQLSGLGDLRGRVTRCDTGLARLSAEHKVTYERLQNLSKDQQATKLILESKIKEAEIQISHLLSRIEQSIMQQEAKLKLTYKESNQQLHLLDTKLQDAIDYLSNQISSARSWMEQEHDRFEKEFLEKIDQLSLAIKEKSEMDSRALEMQFSEIQGKLNKMEDGQKITTEEHGAKKTEDRINIQLSKLQMDINEDIKEVKAEVNAGFATIYESIGSLRQVLEAKMKLDKEELQKQIQQMK</sequence>
<organism evidence="4 5">
    <name type="scientific">Podarcis lilfordi</name>
    <name type="common">Lilford's wall lizard</name>
    <dbReference type="NCBI Taxonomy" id="74358"/>
    <lineage>
        <taxon>Eukaryota</taxon>
        <taxon>Metazoa</taxon>
        <taxon>Chordata</taxon>
        <taxon>Craniata</taxon>
        <taxon>Vertebrata</taxon>
        <taxon>Euteleostomi</taxon>
        <taxon>Lepidosauria</taxon>
        <taxon>Squamata</taxon>
        <taxon>Bifurcata</taxon>
        <taxon>Unidentata</taxon>
        <taxon>Episquamata</taxon>
        <taxon>Laterata</taxon>
        <taxon>Lacertibaenia</taxon>
        <taxon>Lacertidae</taxon>
        <taxon>Podarcis</taxon>
    </lineage>
</organism>
<evidence type="ECO:0000313" key="4">
    <source>
        <dbReference type="EMBL" id="CAI5793152.1"/>
    </source>
</evidence>
<comment type="similarity">
    <text evidence="2">Belongs to the FAM81 family.</text>
</comment>
<dbReference type="InterPro" id="IPR029619">
    <property type="entry name" value="FAM81"/>
</dbReference>
<protein>
    <recommendedName>
        <fullName evidence="6">Family with sequence similarity 81 member A</fullName>
    </recommendedName>
</protein>
<feature type="coiled-coil region" evidence="3">
    <location>
        <begin position="229"/>
        <end position="263"/>
    </location>
</feature>
<dbReference type="PANTHER" id="PTHR22420">
    <property type="entry name" value="PROTEIN FAM81A"/>
    <property type="match status" value="1"/>
</dbReference>
<evidence type="ECO:0000256" key="2">
    <source>
        <dbReference type="ARBA" id="ARBA00046344"/>
    </source>
</evidence>
<gene>
    <name evidence="4" type="ORF">PODLI_1B011017</name>
</gene>
<dbReference type="PANTHER" id="PTHR22420:SF2">
    <property type="entry name" value="PROTEIN FAM81A"/>
    <property type="match status" value="1"/>
</dbReference>
<dbReference type="InterPro" id="IPR029013">
    <property type="entry name" value="HP0062-like_sf"/>
</dbReference>
<proteinExistence type="inferred from homology"/>
<reference evidence="4" key="1">
    <citation type="submission" date="2022-12" db="EMBL/GenBank/DDBJ databases">
        <authorList>
            <person name="Alioto T."/>
            <person name="Alioto T."/>
            <person name="Gomez Garrido J."/>
        </authorList>
    </citation>
    <scope>NUCLEOTIDE SEQUENCE</scope>
</reference>
<dbReference type="SUPFAM" id="SSF158414">
    <property type="entry name" value="HP0062-like"/>
    <property type="match status" value="1"/>
</dbReference>
<accession>A0AA35LC87</accession>
<dbReference type="AlphaFoldDB" id="A0AA35LC87"/>
<dbReference type="Proteomes" id="UP001178461">
    <property type="component" value="Chromosome 14"/>
</dbReference>
<keyword evidence="1 3" id="KW-0175">Coiled coil</keyword>
<dbReference type="EMBL" id="OX395139">
    <property type="protein sequence ID" value="CAI5793152.1"/>
    <property type="molecule type" value="Genomic_DNA"/>
</dbReference>
<keyword evidence="5" id="KW-1185">Reference proteome</keyword>
<evidence type="ECO:0000256" key="1">
    <source>
        <dbReference type="ARBA" id="ARBA00023054"/>
    </source>
</evidence>
<evidence type="ECO:0008006" key="6">
    <source>
        <dbReference type="Google" id="ProtNLM"/>
    </source>
</evidence>
<evidence type="ECO:0000313" key="5">
    <source>
        <dbReference type="Proteomes" id="UP001178461"/>
    </source>
</evidence>
<evidence type="ECO:0000256" key="3">
    <source>
        <dbReference type="SAM" id="Coils"/>
    </source>
</evidence>
<name>A0AA35LC87_9SAUR</name>